<evidence type="ECO:0000313" key="3">
    <source>
        <dbReference type="Proteomes" id="UP000027730"/>
    </source>
</evidence>
<dbReference type="HOGENOM" id="CLU_047452_0_0_1"/>
<dbReference type="RefSeq" id="XP_013423098.1">
    <property type="nucleotide sequence ID" value="XM_013567644.1"/>
</dbReference>
<accession>A0A074X2M6</accession>
<name>A0A074X2M6_9PEZI</name>
<feature type="compositionally biased region" description="Basic and acidic residues" evidence="1">
    <location>
        <begin position="381"/>
        <end position="391"/>
    </location>
</feature>
<evidence type="ECO:0000313" key="2">
    <source>
        <dbReference type="EMBL" id="KEQ68901.1"/>
    </source>
</evidence>
<organism evidence="2 3">
    <name type="scientific">Aureobasidium namibiae CBS 147.97</name>
    <dbReference type="NCBI Taxonomy" id="1043004"/>
    <lineage>
        <taxon>Eukaryota</taxon>
        <taxon>Fungi</taxon>
        <taxon>Dikarya</taxon>
        <taxon>Ascomycota</taxon>
        <taxon>Pezizomycotina</taxon>
        <taxon>Dothideomycetes</taxon>
        <taxon>Dothideomycetidae</taxon>
        <taxon>Dothideales</taxon>
        <taxon>Saccotheciaceae</taxon>
        <taxon>Aureobasidium</taxon>
    </lineage>
</organism>
<feature type="region of interest" description="Disordered" evidence="1">
    <location>
        <begin position="380"/>
        <end position="399"/>
    </location>
</feature>
<proteinExistence type="predicted"/>
<sequence length="399" mass="43950">MPAKINVTAVPFRSSRLAVPPSPFSPADPITPPTLKRTFSATANADLIDLLPPPKRQPMKWLWACHLCHRQYNLSVTRRCLDDGHYFCAGTSVVRSRKDGVRRLRRHKACASEFDYAGWKDRGVWKRNLLTLTEQQKRQNSPCDSVFDSDDTEDEVLEETSSTASVVSPIAAGFTGHTSSWKNAKPLKPVKDCWNRCDYPSECRWGKQFGVDTPLQTTFPSLNRVSSTPNPNEPSCMEITDVDMTDAPAEQPKTEFKDILTVEQQAVAETIDGIDIDVPSTATPTTALADLASLVSRAQHRHSRSEIPTPISPLAVNTTPSRPAMVTRSSSRESLKRAVEGGIGVIAGIVGSWRSSSAPAVSRKREEGVGVEVEDIAMEDVDVRDGEQERGRGRRRSLG</sequence>
<gene>
    <name evidence="2" type="ORF">M436DRAFT_76615</name>
</gene>
<dbReference type="STRING" id="1043004.A0A074X2M6"/>
<keyword evidence="3" id="KW-1185">Reference proteome</keyword>
<dbReference type="Proteomes" id="UP000027730">
    <property type="component" value="Unassembled WGS sequence"/>
</dbReference>
<dbReference type="AlphaFoldDB" id="A0A074X2M6"/>
<dbReference type="GeneID" id="25415872"/>
<feature type="region of interest" description="Disordered" evidence="1">
    <location>
        <begin position="301"/>
        <end position="332"/>
    </location>
</feature>
<dbReference type="OrthoDB" id="5396104at2759"/>
<reference evidence="2 3" key="1">
    <citation type="journal article" date="2014" name="BMC Genomics">
        <title>Genome sequencing of four Aureobasidium pullulans varieties: biotechnological potential, stress tolerance, and description of new species.</title>
        <authorList>
            <person name="Gostin Ar C."/>
            <person name="Ohm R.A."/>
            <person name="Kogej T."/>
            <person name="Sonjak S."/>
            <person name="Turk M."/>
            <person name="Zajc J."/>
            <person name="Zalar P."/>
            <person name="Grube M."/>
            <person name="Sun H."/>
            <person name="Han J."/>
            <person name="Sharma A."/>
            <person name="Chiniquy J."/>
            <person name="Ngan C.Y."/>
            <person name="Lipzen A."/>
            <person name="Barry K."/>
            <person name="Grigoriev I.V."/>
            <person name="Gunde-Cimerman N."/>
        </authorList>
    </citation>
    <scope>NUCLEOTIDE SEQUENCE [LARGE SCALE GENOMIC DNA]</scope>
    <source>
        <strain evidence="2 3">CBS 147.97</strain>
    </source>
</reference>
<protein>
    <submittedName>
        <fullName evidence="2">Uncharacterized protein</fullName>
    </submittedName>
</protein>
<dbReference type="EMBL" id="KL584725">
    <property type="protein sequence ID" value="KEQ68901.1"/>
    <property type="molecule type" value="Genomic_DNA"/>
</dbReference>
<evidence type="ECO:0000256" key="1">
    <source>
        <dbReference type="SAM" id="MobiDB-lite"/>
    </source>
</evidence>